<sequence length="1107" mass="126803">MPSMVQDGNTALHIAAKQNGQAMATLLLDNDCDQNIRNKDVKKPSELASFVLRQLLKDYESRLPGLPIEVKKLDKNSAHIFSSLLVEESYLHFESRVMLAGEQGTGKTTIARHLVGKQPTRFRKSTDGIELYNGLSYFDRETKEWLGGQQDFSLEEITVCRSLLRANTTTQKQNVPSAETTPTSPNISDVTEEASMSANEEWLKHKSNESKSCDATLSTECFMTEAVKAKQLPEPQFQTVPGCANSLAISMEKKLPGHVARQKSERVDNDDIYESDEQGVLRSSERQSVIFDFDGESSDVTKYRQIHEPSFDEYKPMEDSLDASLKSGFTGDLHTETVTKPGIIAHLKRVFGITKQVKEVKVSITKESFLEKSSKVGKKKLHIRKIAPIIIWDFGGQDVFYSTHQTFLTYRAIYIIVLDGSRKLDDPCLYDQYLPGKSGHKTSRDYLLFWINTIVTYCKGSIQGFPKILVVLTHKDQVNANEVEQRRNDIFEEIYKMFHENPLMQQLVISDKIFVNAKDKHDPEMAKIKVAIIRESERQPTWGEPLPKCFIPLELEFASLIKRNIHLITLEHLKKINSLQPIRPLSEVELKVFLKFQHSIGKLLYFDEHKLDDRIILSPTLLIEAFKSIVTDRQFCEGDKKREEIWDAMGKTGVVSKQAIEGVWKGKKYVKFYQDKDYLLNVMTHLDILVEPMRYNSNRMRIPADFYYVASMVRAKDDSGYLQSAGFTHRSIALAFQTSSFMIPPALSFRFISYCLYVWAVKTYGQSNKDMLFHRSGVFTIDPCLDMYIACEDEIIISRLVHTTANTLIARDVASSICECLTSALEKISDLYIRTSSDQTQLNDISFVTRICCNSPDNPCFLQFNDLTDTDQLWICPSHDIEHSIHTIMSWIAEKDDVKCKPGCTVTKEDFMRATPSDLHLRRLSLLYSPFEAKEMALHLGLSNREVETILETEDPKTACFEILRQCRDSMVVTFEDVKVALQIIGKTSIHILCKLVKGKPIYFDMEPEKWDLVPTAEHIDRLAPLIGKNSLPFLIELGMDFNTWEQISHRQNERDLVRLNQDILEEWRFKFCRMHNLKPTLREIARAFSNIGKNVKIVDNTLSDLF</sequence>
<evidence type="ECO:0000256" key="2">
    <source>
        <dbReference type="SAM" id="MobiDB-lite"/>
    </source>
</evidence>
<evidence type="ECO:0008006" key="5">
    <source>
        <dbReference type="Google" id="ProtNLM"/>
    </source>
</evidence>
<dbReference type="Proteomes" id="UP000683360">
    <property type="component" value="Unassembled WGS sequence"/>
</dbReference>
<gene>
    <name evidence="3" type="ORF">MEDL_41086</name>
</gene>
<proteinExistence type="predicted"/>
<dbReference type="EMBL" id="CAJPWZ010001989">
    <property type="protein sequence ID" value="CAG2228164.1"/>
    <property type="molecule type" value="Genomic_DNA"/>
</dbReference>
<dbReference type="OrthoDB" id="6116593at2759"/>
<dbReference type="Gene3D" id="1.25.40.20">
    <property type="entry name" value="Ankyrin repeat-containing domain"/>
    <property type="match status" value="1"/>
</dbReference>
<name>A0A8S3T9T5_MYTED</name>
<dbReference type="Gene3D" id="3.30.70.1390">
    <property type="entry name" value="ROC domain from the Parkinson's disease-associated leucine-rich repeat kinase 2"/>
    <property type="match status" value="1"/>
</dbReference>
<reference evidence="3" key="1">
    <citation type="submission" date="2021-03" db="EMBL/GenBank/DDBJ databases">
        <authorList>
            <person name="Bekaert M."/>
        </authorList>
    </citation>
    <scope>NUCLEOTIDE SEQUENCE</scope>
</reference>
<dbReference type="SUPFAM" id="SSF48403">
    <property type="entry name" value="Ankyrin repeat"/>
    <property type="match status" value="1"/>
</dbReference>
<dbReference type="Pfam" id="PF00023">
    <property type="entry name" value="Ank"/>
    <property type="match status" value="1"/>
</dbReference>
<keyword evidence="1" id="KW-0040">ANK repeat</keyword>
<evidence type="ECO:0000313" key="4">
    <source>
        <dbReference type="Proteomes" id="UP000683360"/>
    </source>
</evidence>
<dbReference type="InterPro" id="IPR036770">
    <property type="entry name" value="Ankyrin_rpt-contain_sf"/>
</dbReference>
<dbReference type="PANTHER" id="PTHR47679:SF2">
    <property type="entry name" value="C-TERMINAL OF ROC (COR) DOMAIN-CONTAINING PROTEIN"/>
    <property type="match status" value="1"/>
</dbReference>
<dbReference type="InterPro" id="IPR002110">
    <property type="entry name" value="Ankyrin_rpt"/>
</dbReference>
<dbReference type="PROSITE" id="PS50297">
    <property type="entry name" value="ANK_REP_REGION"/>
    <property type="match status" value="1"/>
</dbReference>
<protein>
    <recommendedName>
        <fullName evidence="5">Non-specific serine/threonine protein kinase</fullName>
    </recommendedName>
</protein>
<dbReference type="SUPFAM" id="SSF52540">
    <property type="entry name" value="P-loop containing nucleoside triphosphate hydrolases"/>
    <property type="match status" value="1"/>
</dbReference>
<feature type="region of interest" description="Disordered" evidence="2">
    <location>
        <begin position="169"/>
        <end position="189"/>
    </location>
</feature>
<dbReference type="InterPro" id="IPR027417">
    <property type="entry name" value="P-loop_NTPase"/>
</dbReference>
<dbReference type="AlphaFoldDB" id="A0A8S3T9T5"/>
<evidence type="ECO:0000256" key="1">
    <source>
        <dbReference type="PROSITE-ProRule" id="PRU00023"/>
    </source>
</evidence>
<feature type="repeat" description="ANK" evidence="1">
    <location>
        <begin position="7"/>
        <end position="39"/>
    </location>
</feature>
<comment type="caution">
    <text evidence="3">The sequence shown here is derived from an EMBL/GenBank/DDBJ whole genome shotgun (WGS) entry which is preliminary data.</text>
</comment>
<dbReference type="PANTHER" id="PTHR47679">
    <property type="entry name" value="PROTEIN TORNADO 1"/>
    <property type="match status" value="1"/>
</dbReference>
<keyword evidence="4" id="KW-1185">Reference proteome</keyword>
<evidence type="ECO:0000313" key="3">
    <source>
        <dbReference type="EMBL" id="CAG2228164.1"/>
    </source>
</evidence>
<dbReference type="PROSITE" id="PS50088">
    <property type="entry name" value="ANK_REPEAT"/>
    <property type="match status" value="1"/>
</dbReference>
<dbReference type="Gene3D" id="3.40.50.300">
    <property type="entry name" value="P-loop containing nucleotide triphosphate hydrolases"/>
    <property type="match status" value="1"/>
</dbReference>
<organism evidence="3 4">
    <name type="scientific">Mytilus edulis</name>
    <name type="common">Blue mussel</name>
    <dbReference type="NCBI Taxonomy" id="6550"/>
    <lineage>
        <taxon>Eukaryota</taxon>
        <taxon>Metazoa</taxon>
        <taxon>Spiralia</taxon>
        <taxon>Lophotrochozoa</taxon>
        <taxon>Mollusca</taxon>
        <taxon>Bivalvia</taxon>
        <taxon>Autobranchia</taxon>
        <taxon>Pteriomorphia</taxon>
        <taxon>Mytilida</taxon>
        <taxon>Mytiloidea</taxon>
        <taxon>Mytilidae</taxon>
        <taxon>Mytilinae</taxon>
        <taxon>Mytilus</taxon>
    </lineage>
</organism>
<dbReference type="Pfam" id="PF08477">
    <property type="entry name" value="Roc"/>
    <property type="match status" value="1"/>
</dbReference>
<accession>A0A8S3T9T5</accession>